<keyword evidence="2" id="KW-1185">Reference proteome</keyword>
<organism evidence="1 2">
    <name type="scientific">Coemansia nantahalensis</name>
    <dbReference type="NCBI Taxonomy" id="2789366"/>
    <lineage>
        <taxon>Eukaryota</taxon>
        <taxon>Fungi</taxon>
        <taxon>Fungi incertae sedis</taxon>
        <taxon>Zoopagomycota</taxon>
        <taxon>Kickxellomycotina</taxon>
        <taxon>Kickxellomycetes</taxon>
        <taxon>Kickxellales</taxon>
        <taxon>Kickxellaceae</taxon>
        <taxon>Coemansia</taxon>
    </lineage>
</organism>
<name>A0ACC1JLF8_9FUNG</name>
<evidence type="ECO:0000313" key="2">
    <source>
        <dbReference type="Proteomes" id="UP001140234"/>
    </source>
</evidence>
<sequence>PLYEVLRRLGAVYDIGLSAFMRTLLQRYLETPAELAESTAELRLPSARYQASLRIPHSAEAMLRRRIVYILGTHDASEAVELLLTFAYSGRGGIPCLCRARALEILFAVATHDAIAQLQQPSDVRRYFQALLYLEDFEYVGIPQSTADFLDCNKAALARSIWVEHHQNPRAIQLICSMCLDFGVEDSELMLRMLPRLAEAGMFWYVAGVLETVASTRCYAGLEELPVLWNQALVERMLRVARSGLTSDWVDDGLAVLGACVRSRYLPATDVAAVVRALVRDAEASGPGGVALPLACVALDILPYSQAAEEAVAHCIGGLAPDSIGLLARQLLGFVDAAATTAGSQVFVDWRLSRSLTVMFDCVDEREIYEPVLLHPSQARTASAFVQNRIRHDRLRAAVRTCVASGKRQLATLLVAQYYGVRPAGVLAEDARRAGVGLDGAVDAGAADDSCTTGNMDTTTQPLDADTLD</sequence>
<protein>
    <submittedName>
        <fullName evidence="1">Uncharacterized protein</fullName>
    </submittedName>
</protein>
<proteinExistence type="predicted"/>
<gene>
    <name evidence="1" type="ORF">IWQ57_005895</name>
</gene>
<dbReference type="EMBL" id="JANBUJ010003072">
    <property type="protein sequence ID" value="KAJ2762035.1"/>
    <property type="molecule type" value="Genomic_DNA"/>
</dbReference>
<comment type="caution">
    <text evidence="1">The sequence shown here is derived from an EMBL/GenBank/DDBJ whole genome shotgun (WGS) entry which is preliminary data.</text>
</comment>
<reference evidence="1" key="1">
    <citation type="submission" date="2022-07" db="EMBL/GenBank/DDBJ databases">
        <title>Phylogenomic reconstructions and comparative analyses of Kickxellomycotina fungi.</title>
        <authorList>
            <person name="Reynolds N.K."/>
            <person name="Stajich J.E."/>
            <person name="Barry K."/>
            <person name="Grigoriev I.V."/>
            <person name="Crous P."/>
            <person name="Smith M.E."/>
        </authorList>
    </citation>
    <scope>NUCLEOTIDE SEQUENCE</scope>
    <source>
        <strain evidence="1">CBS 109366</strain>
    </source>
</reference>
<dbReference type="Proteomes" id="UP001140234">
    <property type="component" value="Unassembled WGS sequence"/>
</dbReference>
<feature type="non-terminal residue" evidence="1">
    <location>
        <position position="1"/>
    </location>
</feature>
<accession>A0ACC1JLF8</accession>
<evidence type="ECO:0000313" key="1">
    <source>
        <dbReference type="EMBL" id="KAJ2762035.1"/>
    </source>
</evidence>
<feature type="non-terminal residue" evidence="1">
    <location>
        <position position="469"/>
    </location>
</feature>